<feature type="region of interest" description="Disordered" evidence="1">
    <location>
        <begin position="1"/>
        <end position="20"/>
    </location>
</feature>
<dbReference type="EMBL" id="CP059693">
    <property type="protein sequence ID" value="WDE09546.1"/>
    <property type="molecule type" value="Genomic_DNA"/>
</dbReference>
<protein>
    <submittedName>
        <fullName evidence="2">Uncharacterized protein</fullName>
    </submittedName>
</protein>
<evidence type="ECO:0000256" key="1">
    <source>
        <dbReference type="SAM" id="MobiDB-lite"/>
    </source>
</evidence>
<name>A0ABY7V874_9GAMM</name>
<sequence length="161" mass="17185">MISERSRQQHDHGPTNTGRMQTVHAFTSTPQLQTAVADNVDETVARTGMNVSAALRLEIMDGLASPLATSGAQHLETFTALPNSAANPHISGGRVNFAQPTSTLGDFSTVHARTAHNRQSAHPLPTFRTGVTAQQTPQSVSFNRSALTAQQRFARSILAGD</sequence>
<keyword evidence="3" id="KW-1185">Reference proteome</keyword>
<gene>
    <name evidence="2" type="ORF">H3N35_14490</name>
</gene>
<proteinExistence type="predicted"/>
<accession>A0ABY7V874</accession>
<dbReference type="Proteomes" id="UP001215231">
    <property type="component" value="Chromosome"/>
</dbReference>
<reference evidence="2 3" key="1">
    <citation type="journal article" date="2022" name="Mar. Drugs">
        <title>Bioassay-Guided Fractionation Leads to the Detection of Cholic Acid Generated by the Rare Thalassomonas sp.</title>
        <authorList>
            <person name="Pheiffer F."/>
            <person name="Schneider Y.K."/>
            <person name="Hansen E.H."/>
            <person name="Andersen J.H."/>
            <person name="Isaksson J."/>
            <person name="Busche T."/>
            <person name="R C."/>
            <person name="Kalinowski J."/>
            <person name="Zyl L.V."/>
            <person name="Trindade M."/>
        </authorList>
    </citation>
    <scope>NUCLEOTIDE SEQUENCE [LARGE SCALE GENOMIC DNA]</scope>
    <source>
        <strain evidence="2 3">A5K-61T</strain>
    </source>
</reference>
<dbReference type="RefSeq" id="WP_274049498.1">
    <property type="nucleotide sequence ID" value="NZ_CP059693.1"/>
</dbReference>
<evidence type="ECO:0000313" key="2">
    <source>
        <dbReference type="EMBL" id="WDE09546.1"/>
    </source>
</evidence>
<organism evidence="2 3">
    <name type="scientific">Thalassomonas haliotis</name>
    <dbReference type="NCBI Taxonomy" id="485448"/>
    <lineage>
        <taxon>Bacteria</taxon>
        <taxon>Pseudomonadati</taxon>
        <taxon>Pseudomonadota</taxon>
        <taxon>Gammaproteobacteria</taxon>
        <taxon>Alteromonadales</taxon>
        <taxon>Colwelliaceae</taxon>
        <taxon>Thalassomonas</taxon>
    </lineage>
</organism>
<feature type="compositionally biased region" description="Basic and acidic residues" evidence="1">
    <location>
        <begin position="1"/>
        <end position="13"/>
    </location>
</feature>
<evidence type="ECO:0000313" key="3">
    <source>
        <dbReference type="Proteomes" id="UP001215231"/>
    </source>
</evidence>